<accession>A0A0F9IRM9</accession>
<comment type="caution">
    <text evidence="4">The sequence shown here is derived from an EMBL/GenBank/DDBJ whole genome shotgun (WGS) entry which is preliminary data.</text>
</comment>
<dbReference type="GO" id="GO:0009368">
    <property type="term" value="C:endopeptidase Clp complex"/>
    <property type="evidence" value="ECO:0007669"/>
    <property type="project" value="TreeGrafter"/>
</dbReference>
<dbReference type="PANTHER" id="PTHR10381">
    <property type="entry name" value="ATP-DEPENDENT CLP PROTEASE PROTEOLYTIC SUBUNIT"/>
    <property type="match status" value="1"/>
</dbReference>
<dbReference type="AlphaFoldDB" id="A0A0F9IRM9"/>
<dbReference type="GO" id="GO:0051117">
    <property type="term" value="F:ATPase binding"/>
    <property type="evidence" value="ECO:0007669"/>
    <property type="project" value="TreeGrafter"/>
</dbReference>
<sequence length="252" mass="28200">MPKKKMDTVHERILDAKEKQLLADAELSRAVSRRAEAEVENTHAETRKNQAEALEFEAQAALSVILLDQTRRKEQEYLAADKYNFVYIFDDPVNANSVKSCIAQLTIWMRNNPKQDVEIIFNSPGGSVVEGMALFDFIQLVRGKGHHVTTTALGMAASMAGILLQAGDKRVMGKEAWVLIHEGSFGAVGSVGEVEDTVDWVKRITKRIAKIFAARSNLSAAQVERRWKRKDWWLSSDDCLKLGFVDDILPGI</sequence>
<dbReference type="PANTHER" id="PTHR10381:SF70">
    <property type="entry name" value="ATP-DEPENDENT CLP PROTEASE PROTEOLYTIC SUBUNIT"/>
    <property type="match status" value="1"/>
</dbReference>
<dbReference type="InterPro" id="IPR001907">
    <property type="entry name" value="ClpP"/>
</dbReference>
<protein>
    <recommendedName>
        <fullName evidence="5">Endopeptidase Clp</fullName>
    </recommendedName>
</protein>
<dbReference type="GO" id="GO:0004176">
    <property type="term" value="F:ATP-dependent peptidase activity"/>
    <property type="evidence" value="ECO:0007669"/>
    <property type="project" value="InterPro"/>
</dbReference>
<name>A0A0F9IRM9_9ZZZZ</name>
<dbReference type="Pfam" id="PF00574">
    <property type="entry name" value="CLP_protease"/>
    <property type="match status" value="1"/>
</dbReference>
<keyword evidence="2" id="KW-0963">Cytoplasm</keyword>
<evidence type="ECO:0000256" key="2">
    <source>
        <dbReference type="ARBA" id="ARBA00022490"/>
    </source>
</evidence>
<evidence type="ECO:0008006" key="5">
    <source>
        <dbReference type="Google" id="ProtNLM"/>
    </source>
</evidence>
<dbReference type="InterPro" id="IPR029045">
    <property type="entry name" value="ClpP/crotonase-like_dom_sf"/>
</dbReference>
<gene>
    <name evidence="4" type="ORF">LCGC14_1911150</name>
</gene>
<dbReference type="GO" id="GO:0006515">
    <property type="term" value="P:protein quality control for misfolded or incompletely synthesized proteins"/>
    <property type="evidence" value="ECO:0007669"/>
    <property type="project" value="TreeGrafter"/>
</dbReference>
<organism evidence="4">
    <name type="scientific">marine sediment metagenome</name>
    <dbReference type="NCBI Taxonomy" id="412755"/>
    <lineage>
        <taxon>unclassified sequences</taxon>
        <taxon>metagenomes</taxon>
        <taxon>ecological metagenomes</taxon>
    </lineage>
</organism>
<comment type="similarity">
    <text evidence="1">Belongs to the peptidase S14 family.</text>
</comment>
<dbReference type="InterPro" id="IPR023562">
    <property type="entry name" value="ClpP/TepA"/>
</dbReference>
<dbReference type="SUPFAM" id="SSF52096">
    <property type="entry name" value="ClpP/crotonase"/>
    <property type="match status" value="1"/>
</dbReference>
<dbReference type="Gene3D" id="3.90.226.10">
    <property type="entry name" value="2-enoyl-CoA Hydratase, Chain A, domain 1"/>
    <property type="match status" value="1"/>
</dbReference>
<dbReference type="GO" id="GO:0004252">
    <property type="term" value="F:serine-type endopeptidase activity"/>
    <property type="evidence" value="ECO:0007669"/>
    <property type="project" value="InterPro"/>
</dbReference>
<keyword evidence="3" id="KW-0378">Hydrolase</keyword>
<reference evidence="4" key="1">
    <citation type="journal article" date="2015" name="Nature">
        <title>Complex archaea that bridge the gap between prokaryotes and eukaryotes.</title>
        <authorList>
            <person name="Spang A."/>
            <person name="Saw J.H."/>
            <person name="Jorgensen S.L."/>
            <person name="Zaremba-Niedzwiedzka K."/>
            <person name="Martijn J."/>
            <person name="Lind A.E."/>
            <person name="van Eijk R."/>
            <person name="Schleper C."/>
            <person name="Guy L."/>
            <person name="Ettema T.J."/>
        </authorList>
    </citation>
    <scope>NUCLEOTIDE SEQUENCE</scope>
</reference>
<dbReference type="EMBL" id="LAZR01020188">
    <property type="protein sequence ID" value="KKL89792.1"/>
    <property type="molecule type" value="Genomic_DNA"/>
</dbReference>
<dbReference type="CDD" id="cd07017">
    <property type="entry name" value="S14_ClpP_2"/>
    <property type="match status" value="1"/>
</dbReference>
<evidence type="ECO:0000313" key="4">
    <source>
        <dbReference type="EMBL" id="KKL89792.1"/>
    </source>
</evidence>
<evidence type="ECO:0000256" key="1">
    <source>
        <dbReference type="ARBA" id="ARBA00007039"/>
    </source>
</evidence>
<evidence type="ECO:0000256" key="3">
    <source>
        <dbReference type="ARBA" id="ARBA00022801"/>
    </source>
</evidence>
<dbReference type="PRINTS" id="PR00127">
    <property type="entry name" value="CLPPROTEASEP"/>
</dbReference>
<proteinExistence type="inferred from homology"/>